<sequence length="494" mass="55053">MLDSTFKGMFSPPTQNTFMLIRKMRDYSRVGMRLFWQRQISFAASIILAGFYFELWISLTTAALIILSETYDYMLFTQIRRWVGRDARQAKRFLYRIYIGTVLSAAVISFFTLSIALEQGPSTHFMPLFFLFSAALFAAMNNHHLLSVLTLRLSIYGVTFLFIPIYDIVSTGAPMSSPLWVQFFTSLFVLYFIIDCSRVFMNMYQSNLRHIDTIKAEHEKTKAAYKVKSEFLSTVSHELRTPLTSIKGSLDLANSGALGDVPPKVKAVLTIAQRNSTRLTQLINEILDLQKAESGKMEFKFKPVEIGSMVEQAIEMNRPFADRCNVTIESEIPAGRVFVNGDQSRLEQVMTNLLSNAAKFSNDGGRVIVRVDAQETKVRIHVIDEGIGLSEASRVKVFDQFSQLDSTDQRIKGGTGLGMNISKSIIEAHGATIDYTKNKGAGTTFFVELDRISVPGKLAGGLANLAGFAGQPATEASEDDDADDDASVETRRAS</sequence>
<reference evidence="11 12" key="1">
    <citation type="submission" date="2019-05" db="EMBL/GenBank/DDBJ databases">
        <title>Sulfitobacter sabulilitoris sp. nov., isolated from a marine sand.</title>
        <authorList>
            <person name="Yoon J.-H."/>
        </authorList>
    </citation>
    <scope>NUCLEOTIDE SEQUENCE [LARGE SCALE GENOMIC DNA]</scope>
    <source>
        <strain evidence="11 12">HSMS-29</strain>
    </source>
</reference>
<evidence type="ECO:0000313" key="12">
    <source>
        <dbReference type="Proteomes" id="UP000309550"/>
    </source>
</evidence>
<keyword evidence="4" id="KW-0808">Transferase</keyword>
<accession>A0A5S3PE92</accession>
<dbReference type="Gene3D" id="1.10.287.130">
    <property type="match status" value="1"/>
</dbReference>
<dbReference type="SUPFAM" id="SSF55874">
    <property type="entry name" value="ATPase domain of HSP90 chaperone/DNA topoisomerase II/histidine kinase"/>
    <property type="match status" value="1"/>
</dbReference>
<keyword evidence="9" id="KW-0812">Transmembrane</keyword>
<evidence type="ECO:0000256" key="4">
    <source>
        <dbReference type="ARBA" id="ARBA00022679"/>
    </source>
</evidence>
<organism evidence="11 12">
    <name type="scientific">Sulfitobacter sabulilitoris</name>
    <dbReference type="NCBI Taxonomy" id="2562655"/>
    <lineage>
        <taxon>Bacteria</taxon>
        <taxon>Pseudomonadati</taxon>
        <taxon>Pseudomonadota</taxon>
        <taxon>Alphaproteobacteria</taxon>
        <taxon>Rhodobacterales</taxon>
        <taxon>Roseobacteraceae</taxon>
        <taxon>Sulfitobacter</taxon>
    </lineage>
</organism>
<evidence type="ECO:0000256" key="8">
    <source>
        <dbReference type="SAM" id="MobiDB-lite"/>
    </source>
</evidence>
<dbReference type="PANTHER" id="PTHR43711:SF1">
    <property type="entry name" value="HISTIDINE KINASE 1"/>
    <property type="match status" value="1"/>
</dbReference>
<evidence type="ECO:0000256" key="3">
    <source>
        <dbReference type="ARBA" id="ARBA00022553"/>
    </source>
</evidence>
<dbReference type="Proteomes" id="UP000309550">
    <property type="component" value="Unassembled WGS sequence"/>
</dbReference>
<feature type="transmembrane region" description="Helical" evidence="9">
    <location>
        <begin position="123"/>
        <end position="141"/>
    </location>
</feature>
<feature type="transmembrane region" description="Helical" evidence="9">
    <location>
        <begin position="179"/>
        <end position="201"/>
    </location>
</feature>
<keyword evidence="9" id="KW-1133">Transmembrane helix</keyword>
<keyword evidence="7 9" id="KW-0472">Membrane</keyword>
<dbReference type="SUPFAM" id="SSF47384">
    <property type="entry name" value="Homodimeric domain of signal transducing histidine kinase"/>
    <property type="match status" value="1"/>
</dbReference>
<evidence type="ECO:0000313" key="11">
    <source>
        <dbReference type="EMBL" id="TMM51279.1"/>
    </source>
</evidence>
<dbReference type="EMBL" id="VANS01000004">
    <property type="protein sequence ID" value="TMM51279.1"/>
    <property type="molecule type" value="Genomic_DNA"/>
</dbReference>
<dbReference type="InterPro" id="IPR036097">
    <property type="entry name" value="HisK_dim/P_sf"/>
</dbReference>
<gene>
    <name evidence="11" type="ORF">FDT80_15605</name>
</gene>
<dbReference type="InterPro" id="IPR004358">
    <property type="entry name" value="Sig_transdc_His_kin-like_C"/>
</dbReference>
<keyword evidence="5 11" id="KW-0418">Kinase</keyword>
<feature type="transmembrane region" description="Helical" evidence="9">
    <location>
        <begin position="97"/>
        <end position="117"/>
    </location>
</feature>
<evidence type="ECO:0000256" key="1">
    <source>
        <dbReference type="ARBA" id="ARBA00000085"/>
    </source>
</evidence>
<dbReference type="FunFam" id="1.10.287.130:FF:000001">
    <property type="entry name" value="Two-component sensor histidine kinase"/>
    <property type="match status" value="1"/>
</dbReference>
<dbReference type="PROSITE" id="PS50109">
    <property type="entry name" value="HIS_KIN"/>
    <property type="match status" value="1"/>
</dbReference>
<dbReference type="EC" id="2.7.13.3" evidence="2"/>
<feature type="domain" description="Histidine kinase" evidence="10">
    <location>
        <begin position="234"/>
        <end position="453"/>
    </location>
</feature>
<evidence type="ECO:0000256" key="5">
    <source>
        <dbReference type="ARBA" id="ARBA00022777"/>
    </source>
</evidence>
<dbReference type="InterPro" id="IPR005467">
    <property type="entry name" value="His_kinase_dom"/>
</dbReference>
<feature type="compositionally biased region" description="Acidic residues" evidence="8">
    <location>
        <begin position="476"/>
        <end position="487"/>
    </location>
</feature>
<dbReference type="InterPro" id="IPR003661">
    <property type="entry name" value="HisK_dim/P_dom"/>
</dbReference>
<dbReference type="Pfam" id="PF02518">
    <property type="entry name" value="HATPase_c"/>
    <property type="match status" value="1"/>
</dbReference>
<name>A0A5S3PE92_9RHOB</name>
<feature type="transmembrane region" description="Helical" evidence="9">
    <location>
        <begin position="153"/>
        <end position="173"/>
    </location>
</feature>
<dbReference type="OrthoDB" id="7179697at2"/>
<evidence type="ECO:0000256" key="7">
    <source>
        <dbReference type="ARBA" id="ARBA00023136"/>
    </source>
</evidence>
<dbReference type="InterPro" id="IPR036890">
    <property type="entry name" value="HATPase_C_sf"/>
</dbReference>
<dbReference type="Pfam" id="PF00512">
    <property type="entry name" value="HisKA"/>
    <property type="match status" value="1"/>
</dbReference>
<evidence type="ECO:0000256" key="2">
    <source>
        <dbReference type="ARBA" id="ARBA00012438"/>
    </source>
</evidence>
<proteinExistence type="predicted"/>
<dbReference type="InterPro" id="IPR050736">
    <property type="entry name" value="Sensor_HK_Regulatory"/>
</dbReference>
<dbReference type="FunFam" id="3.30.565.10:FF:000006">
    <property type="entry name" value="Sensor histidine kinase WalK"/>
    <property type="match status" value="1"/>
</dbReference>
<evidence type="ECO:0000259" key="10">
    <source>
        <dbReference type="PROSITE" id="PS50109"/>
    </source>
</evidence>
<dbReference type="CDD" id="cd00082">
    <property type="entry name" value="HisKA"/>
    <property type="match status" value="1"/>
</dbReference>
<dbReference type="PANTHER" id="PTHR43711">
    <property type="entry name" value="TWO-COMPONENT HISTIDINE KINASE"/>
    <property type="match status" value="1"/>
</dbReference>
<keyword evidence="12" id="KW-1185">Reference proteome</keyword>
<dbReference type="GO" id="GO:0000155">
    <property type="term" value="F:phosphorelay sensor kinase activity"/>
    <property type="evidence" value="ECO:0007669"/>
    <property type="project" value="InterPro"/>
</dbReference>
<dbReference type="PRINTS" id="PR00344">
    <property type="entry name" value="BCTRLSENSOR"/>
</dbReference>
<dbReference type="InterPro" id="IPR003594">
    <property type="entry name" value="HATPase_dom"/>
</dbReference>
<comment type="catalytic activity">
    <reaction evidence="1">
        <text>ATP + protein L-histidine = ADP + protein N-phospho-L-histidine.</text>
        <dbReference type="EC" id="2.7.13.3"/>
    </reaction>
</comment>
<evidence type="ECO:0000256" key="9">
    <source>
        <dbReference type="SAM" id="Phobius"/>
    </source>
</evidence>
<dbReference type="Gene3D" id="3.30.565.10">
    <property type="entry name" value="Histidine kinase-like ATPase, C-terminal domain"/>
    <property type="match status" value="1"/>
</dbReference>
<protein>
    <recommendedName>
        <fullName evidence="2">histidine kinase</fullName>
        <ecNumber evidence="2">2.7.13.3</ecNumber>
    </recommendedName>
</protein>
<dbReference type="SMART" id="SM00387">
    <property type="entry name" value="HATPase_c"/>
    <property type="match status" value="1"/>
</dbReference>
<keyword evidence="6" id="KW-0902">Two-component regulatory system</keyword>
<keyword evidence="3" id="KW-0597">Phosphoprotein</keyword>
<feature type="region of interest" description="Disordered" evidence="8">
    <location>
        <begin position="471"/>
        <end position="494"/>
    </location>
</feature>
<dbReference type="AlphaFoldDB" id="A0A5S3PE92"/>
<comment type="caution">
    <text evidence="11">The sequence shown here is derived from an EMBL/GenBank/DDBJ whole genome shotgun (WGS) entry which is preliminary data.</text>
</comment>
<dbReference type="SMART" id="SM00388">
    <property type="entry name" value="HisKA"/>
    <property type="match status" value="1"/>
</dbReference>
<evidence type="ECO:0000256" key="6">
    <source>
        <dbReference type="ARBA" id="ARBA00023012"/>
    </source>
</evidence>